<evidence type="ECO:0000256" key="12">
    <source>
        <dbReference type="HAMAP-Rule" id="MF_02126"/>
    </source>
</evidence>
<evidence type="ECO:0000256" key="6">
    <source>
        <dbReference type="ARBA" id="ARBA00022603"/>
    </source>
</evidence>
<evidence type="ECO:0000256" key="1">
    <source>
        <dbReference type="ARBA" id="ARBA00000142"/>
    </source>
</evidence>
<accession>A0A0F3REY0</accession>
<protein>
    <recommendedName>
        <fullName evidence="11 12">Multifunctional fusion protein</fullName>
    </recommendedName>
    <domain>
        <recommendedName>
            <fullName evidence="12">Release factor glutamine methyltransferase</fullName>
            <shortName evidence="12">RF MTase</shortName>
            <ecNumber evidence="12">2.1.1.297</ecNumber>
        </recommendedName>
        <alternativeName>
            <fullName evidence="12">N5-glutamine methyltransferase PrmC</fullName>
        </alternativeName>
        <alternativeName>
            <fullName evidence="12">Protein-(glutamine-N5) MTase PrmC</fullName>
        </alternativeName>
        <alternativeName>
            <fullName evidence="12">Protein-glutamine N-methyltransferase PrmC</fullName>
        </alternativeName>
    </domain>
    <domain>
        <recommendedName>
            <fullName evidence="11">tRNA (guanine-N(7)-)-methyltransferase</fullName>
            <ecNumber evidence="11">2.1.1.33</ecNumber>
        </recommendedName>
        <alternativeName>
            <fullName evidence="11">tRNA (guanine(46)-N(7))-methyltransferase</fullName>
        </alternativeName>
        <alternativeName>
            <fullName evidence="11">tRNA(m7G46)-methyltransferase</fullName>
        </alternativeName>
    </domain>
</protein>
<dbReference type="Pfam" id="PF05175">
    <property type="entry name" value="MTS"/>
    <property type="match status" value="1"/>
</dbReference>
<evidence type="ECO:0000259" key="13">
    <source>
        <dbReference type="Pfam" id="PF05175"/>
    </source>
</evidence>
<evidence type="ECO:0000313" key="15">
    <source>
        <dbReference type="EMBL" id="KJW04657.1"/>
    </source>
</evidence>
<dbReference type="Proteomes" id="UP000033736">
    <property type="component" value="Unassembled WGS sequence"/>
</dbReference>
<feature type="domain" description="Release factor glutamine methyltransferase N-terminal" evidence="14">
    <location>
        <begin position="8"/>
        <end position="77"/>
    </location>
</feature>
<name>A0A0F3REY0_9RICK</name>
<comment type="pathway">
    <text evidence="11">tRNA modification; N(7)-methylguanine-tRNA biosynthesis.</text>
</comment>
<feature type="binding site" evidence="11">
    <location>
        <position position="405"/>
    </location>
    <ligand>
        <name>S-adenosyl-L-methionine</name>
        <dbReference type="ChEBI" id="CHEBI:59789"/>
    </ligand>
</feature>
<comment type="function">
    <text evidence="3 11">Catalyzes the formation of N(7)-methylguanine at position 46 (m7G46) in tRNA.</text>
</comment>
<feature type="binding site" evidence="12">
    <location>
        <begin position="146"/>
        <end position="150"/>
    </location>
    <ligand>
        <name>S-adenosyl-L-methionine</name>
        <dbReference type="ChEBI" id="CHEBI:59789"/>
    </ligand>
</feature>
<dbReference type="InterPro" id="IPR004556">
    <property type="entry name" value="HemK-like"/>
</dbReference>
<keyword evidence="8 11" id="KW-0949">S-adenosyl-L-methionine</keyword>
<comment type="catalytic activity">
    <reaction evidence="10 12">
        <text>L-glutaminyl-[peptide chain release factor] + S-adenosyl-L-methionine = N(5)-methyl-L-glutaminyl-[peptide chain release factor] + S-adenosyl-L-homocysteine + H(+)</text>
        <dbReference type="Rhea" id="RHEA:42896"/>
        <dbReference type="Rhea" id="RHEA-COMP:10271"/>
        <dbReference type="Rhea" id="RHEA-COMP:10272"/>
        <dbReference type="ChEBI" id="CHEBI:15378"/>
        <dbReference type="ChEBI" id="CHEBI:30011"/>
        <dbReference type="ChEBI" id="CHEBI:57856"/>
        <dbReference type="ChEBI" id="CHEBI:59789"/>
        <dbReference type="ChEBI" id="CHEBI:61891"/>
        <dbReference type="EC" id="2.1.1.297"/>
    </reaction>
</comment>
<evidence type="ECO:0000259" key="14">
    <source>
        <dbReference type="Pfam" id="PF17827"/>
    </source>
</evidence>
<keyword evidence="16" id="KW-1185">Reference proteome</keyword>
<dbReference type="NCBIfam" id="NF002421">
    <property type="entry name" value="PRK01544.1"/>
    <property type="match status" value="1"/>
</dbReference>
<evidence type="ECO:0000256" key="4">
    <source>
        <dbReference type="ARBA" id="ARBA00008341"/>
    </source>
</evidence>
<dbReference type="InterPro" id="IPR019874">
    <property type="entry name" value="RF_methyltr_PrmC"/>
</dbReference>
<dbReference type="Gene3D" id="1.10.8.10">
    <property type="entry name" value="DNA helicase RuvA subunit, C-terminal domain"/>
    <property type="match status" value="1"/>
</dbReference>
<organism evidence="15 16">
    <name type="scientific">Rickettsia argasii T170-B</name>
    <dbReference type="NCBI Taxonomy" id="1268837"/>
    <lineage>
        <taxon>Bacteria</taxon>
        <taxon>Pseudomonadati</taxon>
        <taxon>Pseudomonadota</taxon>
        <taxon>Alphaproteobacteria</taxon>
        <taxon>Rickettsiales</taxon>
        <taxon>Rickettsiaceae</taxon>
        <taxon>Rickettsieae</taxon>
        <taxon>Rickettsia</taxon>
        <taxon>spotted fever group</taxon>
    </lineage>
</organism>
<comment type="caution">
    <text evidence="11">Lacks conserved residue(s) required for the propagation of feature annotation.</text>
</comment>
<keyword evidence="9 11" id="KW-0819">tRNA processing</keyword>
<comment type="similarity">
    <text evidence="4">In the C-terminal section; belongs to the class I-like SAM-binding methyltransferase superfamily. TrmB family.</text>
</comment>
<dbReference type="EC" id="2.1.1.297" evidence="12"/>
<comment type="caution">
    <text evidence="15">The sequence shown here is derived from an EMBL/GenBank/DDBJ whole genome shotgun (WGS) entry which is preliminary data.</text>
</comment>
<feature type="binding site" evidence="11">
    <location>
        <position position="378"/>
    </location>
    <ligand>
        <name>S-adenosyl-L-methionine</name>
        <dbReference type="ChEBI" id="CHEBI:59789"/>
    </ligand>
</feature>
<feature type="domain" description="Methyltransferase small" evidence="13">
    <location>
        <begin position="140"/>
        <end position="230"/>
    </location>
</feature>
<feature type="binding site" evidence="11">
    <location>
        <position position="353"/>
    </location>
    <ligand>
        <name>S-adenosyl-L-methionine</name>
        <dbReference type="ChEBI" id="CHEBI:59789"/>
    </ligand>
</feature>
<evidence type="ECO:0000256" key="10">
    <source>
        <dbReference type="ARBA" id="ARBA00048391"/>
    </source>
</evidence>
<dbReference type="UniPathway" id="UPA00989"/>
<dbReference type="Pfam" id="PF17827">
    <property type="entry name" value="PrmC_N"/>
    <property type="match status" value="1"/>
</dbReference>
<evidence type="ECO:0000256" key="2">
    <source>
        <dbReference type="ARBA" id="ARBA00002551"/>
    </source>
</evidence>
<dbReference type="PROSITE" id="PS51625">
    <property type="entry name" value="SAM_MT_TRMB"/>
    <property type="match status" value="1"/>
</dbReference>
<dbReference type="InterPro" id="IPR050320">
    <property type="entry name" value="N5-glutamine_MTase"/>
</dbReference>
<dbReference type="InterPro" id="IPR007848">
    <property type="entry name" value="Small_mtfrase_dom"/>
</dbReference>
<sequence length="524" mass="60061">MQCSIKQTLSDATDKLNKIGISSPQLEARILLQHVINKPIEYLLINLDEQLNEAEIEAFEKLLARRLKHEPIVYITGVKEFYSREFIVNKHVLIPRSDTEVLVDVVFQCHSRESGNPEKKQTDPCFRGNDISENCNDKFLNILELGTGSGCIAISLLCELPNANVIATDISLDAIDIIKSNAAKYEVTDRIQIIHSNWFENIETQKFDFIVSNPPYIAHSEKSEMAIETINYEPSIALFAEKDGLQAYFLIAENAKQFLKPNGKIILEIGFKQEEAVTQIFLDHGYNIESVYKDLQGHSRVILFSPINLNRSYARRIGKSLSGVQQNLLDNKLPKYLFSKEKLVNEKRKVFLEIGFGMGEHFINQAKMNPNALFIGVEVYLNGVANVLKLTGEQNITNFLLFPNNLDLILNEIPSNSLDGIYILFPDPWIKNKQKKKRIFNKERLKILQDKLKDNGNLVFASDIENYFYEAIELIQQNGNFEIINKNDYLKPHDNYVITKYHQKAIKANRTPKFMILQHVLGDH</sequence>
<feature type="binding site" evidence="11">
    <location>
        <position position="431"/>
    </location>
    <ligand>
        <name>substrate</name>
    </ligand>
</feature>
<dbReference type="RefSeq" id="WP_045805696.1">
    <property type="nucleotide sequence ID" value="NZ_LAOQ01000003.1"/>
</dbReference>
<dbReference type="HAMAP" id="MF_01057">
    <property type="entry name" value="tRNA_methyltr_TrmB"/>
    <property type="match status" value="1"/>
</dbReference>
<dbReference type="InterPro" id="IPR003358">
    <property type="entry name" value="tRNA_(Gua-N-7)_MeTrfase_Trmb"/>
</dbReference>
<keyword evidence="7 11" id="KW-0808">Transferase</keyword>
<comment type="function">
    <text evidence="2 12">Methylates the class 1 translation termination release factors RF1/PrfA and RF2/PrfB on the glutamine residue of the universally conserved GGQ motif.</text>
</comment>
<comment type="similarity">
    <text evidence="12">Belongs to the protein N5-glutamine methyltransferase family. PrmC subfamily.</text>
</comment>
<evidence type="ECO:0000256" key="8">
    <source>
        <dbReference type="ARBA" id="ARBA00022691"/>
    </source>
</evidence>
<feature type="binding site" evidence="11">
    <location>
        <position position="463"/>
    </location>
    <ligand>
        <name>substrate</name>
    </ligand>
</feature>
<feature type="binding site" evidence="12">
    <location>
        <position position="213"/>
    </location>
    <ligand>
        <name>S-adenosyl-L-methionine</name>
        <dbReference type="ChEBI" id="CHEBI:59789"/>
    </ligand>
</feature>
<dbReference type="CDD" id="cd02440">
    <property type="entry name" value="AdoMet_MTases"/>
    <property type="match status" value="1"/>
</dbReference>
<feature type="binding site" evidence="12">
    <location>
        <position position="169"/>
    </location>
    <ligand>
        <name>S-adenosyl-L-methionine</name>
        <dbReference type="ChEBI" id="CHEBI:59789"/>
    </ligand>
</feature>
<dbReference type="GO" id="GO:0003676">
    <property type="term" value="F:nucleic acid binding"/>
    <property type="evidence" value="ECO:0007669"/>
    <property type="project" value="InterPro"/>
</dbReference>
<dbReference type="EC" id="2.1.1.33" evidence="11"/>
<dbReference type="HAMAP" id="MF_02126">
    <property type="entry name" value="RF_methyltr_PrmC"/>
    <property type="match status" value="1"/>
</dbReference>
<dbReference type="NCBIfam" id="TIGR00091">
    <property type="entry name" value="tRNA (guanosine(46)-N7)-methyltransferase TrmB"/>
    <property type="match status" value="1"/>
</dbReference>
<dbReference type="PATRIC" id="fig|1268837.3.peg.1165"/>
<proteinExistence type="inferred from homology"/>
<dbReference type="InterPro" id="IPR055361">
    <property type="entry name" value="tRNA_methyltr_TrmB_bact"/>
</dbReference>
<evidence type="ECO:0000256" key="7">
    <source>
        <dbReference type="ARBA" id="ARBA00022679"/>
    </source>
</evidence>
<feature type="binding site" evidence="11">
    <location>
        <position position="427"/>
    </location>
    <ligand>
        <name>S-adenosyl-L-methionine</name>
        <dbReference type="ChEBI" id="CHEBI:59789"/>
    </ligand>
</feature>
<dbReference type="GO" id="GO:0008176">
    <property type="term" value="F:tRNA (guanine(46)-N7)-methyltransferase activity"/>
    <property type="evidence" value="ECO:0007669"/>
    <property type="project" value="UniProtKB-UniRule"/>
</dbReference>
<evidence type="ECO:0000256" key="11">
    <source>
        <dbReference type="HAMAP-Rule" id="MF_01057"/>
    </source>
</evidence>
<comment type="catalytic activity">
    <reaction evidence="1 11">
        <text>guanosine(46) in tRNA + S-adenosyl-L-methionine = N(7)-methylguanosine(46) in tRNA + S-adenosyl-L-homocysteine</text>
        <dbReference type="Rhea" id="RHEA:42708"/>
        <dbReference type="Rhea" id="RHEA-COMP:10188"/>
        <dbReference type="Rhea" id="RHEA-COMP:10189"/>
        <dbReference type="ChEBI" id="CHEBI:57856"/>
        <dbReference type="ChEBI" id="CHEBI:59789"/>
        <dbReference type="ChEBI" id="CHEBI:74269"/>
        <dbReference type="ChEBI" id="CHEBI:74480"/>
        <dbReference type="EC" id="2.1.1.33"/>
    </reaction>
</comment>
<evidence type="ECO:0000256" key="5">
    <source>
        <dbReference type="ARBA" id="ARBA00008946"/>
    </source>
</evidence>
<dbReference type="Pfam" id="PF02390">
    <property type="entry name" value="Methyltransf_4"/>
    <property type="match status" value="1"/>
</dbReference>
<dbReference type="AlphaFoldDB" id="A0A0F3REY0"/>
<feature type="binding site" evidence="12">
    <location>
        <begin position="213"/>
        <end position="216"/>
    </location>
    <ligand>
        <name>substrate</name>
    </ligand>
</feature>
<dbReference type="Gene3D" id="3.40.50.150">
    <property type="entry name" value="Vaccinia Virus protein VP39"/>
    <property type="match status" value="2"/>
</dbReference>
<dbReference type="SUPFAM" id="SSF53335">
    <property type="entry name" value="S-adenosyl-L-methionine-dependent methyltransferases"/>
    <property type="match status" value="2"/>
</dbReference>
<dbReference type="NCBIfam" id="TIGR00536">
    <property type="entry name" value="hemK_fam"/>
    <property type="match status" value="1"/>
</dbReference>
<evidence type="ECO:0000256" key="9">
    <source>
        <dbReference type="ARBA" id="ARBA00022694"/>
    </source>
</evidence>
<dbReference type="PROSITE" id="PS00092">
    <property type="entry name" value="N6_MTASE"/>
    <property type="match status" value="1"/>
</dbReference>
<evidence type="ECO:0000256" key="3">
    <source>
        <dbReference type="ARBA" id="ARBA00003015"/>
    </source>
</evidence>
<dbReference type="InterPro" id="IPR040758">
    <property type="entry name" value="PrmC_N"/>
</dbReference>
<feature type="binding site" evidence="12">
    <location>
        <position position="198"/>
    </location>
    <ligand>
        <name>S-adenosyl-L-methionine</name>
        <dbReference type="ChEBI" id="CHEBI:59789"/>
    </ligand>
</feature>
<comment type="similarity">
    <text evidence="11">Belongs to the class I-like SAM-binding methyltransferase superfamily. TrmB family.</text>
</comment>
<dbReference type="InterPro" id="IPR002052">
    <property type="entry name" value="DNA_methylase_N6_adenine_CS"/>
</dbReference>
<dbReference type="PANTHER" id="PTHR18895">
    <property type="entry name" value="HEMK METHYLTRANSFERASE"/>
    <property type="match status" value="1"/>
</dbReference>
<gene>
    <name evidence="12 15" type="primary">prmC</name>
    <name evidence="11" type="synonym">trmB</name>
    <name evidence="15" type="ORF">RAT170B_0974</name>
</gene>
<reference evidence="15 16" key="1">
    <citation type="submission" date="2015-01" db="EMBL/GenBank/DDBJ databases">
        <title>Genome Sequencing of Rickettsiales /home/snadendla/prok_pipe/test/illegal_ec_num.txt.</title>
        <authorList>
            <person name="Daugherty S.C."/>
            <person name="Su Q."/>
            <person name="Abolude K."/>
            <person name="Beier-Sexton M."/>
            <person name="Carlyon J.A."/>
            <person name="Carter R."/>
            <person name="Day N.P."/>
            <person name="Dumler S.J."/>
            <person name="Dyachenko V."/>
            <person name="Godinez A."/>
            <person name="Kurtti T.J."/>
            <person name="Lichay M."/>
            <person name="Mullins K.E."/>
            <person name="Ott S."/>
            <person name="Pappas-Brown V."/>
            <person name="Paris D.H."/>
            <person name="Patel P."/>
            <person name="Richards A.L."/>
            <person name="Sadzewicz L."/>
            <person name="Sears K."/>
            <person name="Seidman D."/>
            <person name="Sengamalay N."/>
            <person name="Stenos J."/>
            <person name="Tallon L.J."/>
            <person name="Vincent G."/>
            <person name="Fraser C.M."/>
            <person name="Munderloh U."/>
            <person name="Dunning-Hotopp J.C."/>
        </authorList>
    </citation>
    <scope>NUCLEOTIDE SEQUENCE [LARGE SCALE GENOMIC DNA]</scope>
    <source>
        <strain evidence="15 16">T170-B</strain>
    </source>
</reference>
<evidence type="ECO:0000313" key="16">
    <source>
        <dbReference type="Proteomes" id="UP000033736"/>
    </source>
</evidence>
<dbReference type="EMBL" id="LAOQ01000003">
    <property type="protein sequence ID" value="KJW04657.1"/>
    <property type="molecule type" value="Genomic_DNA"/>
</dbReference>
<comment type="similarity">
    <text evidence="5">In the N-terminal section; belongs to the protein N5-glutamine methyltransferase family. PrmC subfamily.</text>
</comment>
<keyword evidence="6 11" id="KW-0489">Methyltransferase</keyword>
<dbReference type="PANTHER" id="PTHR18895:SF74">
    <property type="entry name" value="MTRF1L RELEASE FACTOR GLUTAMINE METHYLTRANSFERASE"/>
    <property type="match status" value="1"/>
</dbReference>
<dbReference type="NCBIfam" id="TIGR03534">
    <property type="entry name" value="RF_mod_PrmC"/>
    <property type="match status" value="1"/>
</dbReference>
<dbReference type="GO" id="GO:0102559">
    <property type="term" value="F:peptide chain release factor N(5)-glutamine methyltransferase activity"/>
    <property type="evidence" value="ECO:0007669"/>
    <property type="project" value="UniProtKB-EC"/>
</dbReference>
<dbReference type="InterPro" id="IPR029063">
    <property type="entry name" value="SAM-dependent_MTases_sf"/>
</dbReference>